<evidence type="ECO:0000313" key="2">
    <source>
        <dbReference type="EMBL" id="QIW95341.1"/>
    </source>
</evidence>
<sequence>MERFLIFGEGGWIAGLLADLMRSQGRDVHTTRARMEDMHQIQDALDQIKPTRVINCAGKTGRPNVDWCEDNRAATVRSNVIGTLMLADLCEQRGIHCTILATGCLFTSQYTPDKKHLTSTPFTEDSKANFSGSFYSFTKAMVEEIARNTYPDCLVLRLRMPVSDDLHSRSFVTKITKYAKVVDVPNSHSILHELLPLVALMSEQKETGVYNFTNPGAISHNEVLTLYRDIIDPTYKWQNFTLEEQAKVIKADRSNCELDGTKLMDLVKHYQGQGHSVNVTPIHEAYQQMFTRMRENMQQVEGASAEA</sequence>
<dbReference type="AlphaFoldDB" id="A0A6H0XKS3"/>
<dbReference type="SUPFAM" id="SSF51735">
    <property type="entry name" value="NAD(P)-binding Rossmann-fold domains"/>
    <property type="match status" value="1"/>
</dbReference>
<dbReference type="InterPro" id="IPR005913">
    <property type="entry name" value="dTDP_dehydrorham_reduct"/>
</dbReference>
<dbReference type="OrthoDB" id="16464at2759"/>
<dbReference type="Pfam" id="PF04321">
    <property type="entry name" value="RmlD_sub_bind"/>
    <property type="match status" value="1"/>
</dbReference>
<protein>
    <recommendedName>
        <fullName evidence="1">RmlD-like substrate binding domain-containing protein</fullName>
    </recommendedName>
</protein>
<dbReference type="GO" id="GO:0048269">
    <property type="term" value="C:methionine adenosyltransferase complex"/>
    <property type="evidence" value="ECO:0007669"/>
    <property type="project" value="TreeGrafter"/>
</dbReference>
<organism evidence="2 3">
    <name type="scientific">Peltaster fructicola</name>
    <dbReference type="NCBI Taxonomy" id="286661"/>
    <lineage>
        <taxon>Eukaryota</taxon>
        <taxon>Fungi</taxon>
        <taxon>Dikarya</taxon>
        <taxon>Ascomycota</taxon>
        <taxon>Pezizomycotina</taxon>
        <taxon>Dothideomycetes</taxon>
        <taxon>Dothideomycetes incertae sedis</taxon>
        <taxon>Peltaster</taxon>
    </lineage>
</organism>
<accession>A0A6H0XKS3</accession>
<dbReference type="PANTHER" id="PTHR10491:SF4">
    <property type="entry name" value="METHIONINE ADENOSYLTRANSFERASE 2 SUBUNIT BETA"/>
    <property type="match status" value="1"/>
</dbReference>
<evidence type="ECO:0000259" key="1">
    <source>
        <dbReference type="Pfam" id="PF04321"/>
    </source>
</evidence>
<feature type="domain" description="RmlD-like substrate binding" evidence="1">
    <location>
        <begin position="3"/>
        <end position="180"/>
    </location>
</feature>
<dbReference type="EMBL" id="CP051139">
    <property type="protein sequence ID" value="QIW95341.1"/>
    <property type="molecule type" value="Genomic_DNA"/>
</dbReference>
<dbReference type="InterPro" id="IPR036291">
    <property type="entry name" value="NAD(P)-bd_dom_sf"/>
</dbReference>
<evidence type="ECO:0000313" key="3">
    <source>
        <dbReference type="Proteomes" id="UP000503462"/>
    </source>
</evidence>
<proteinExistence type="predicted"/>
<keyword evidence="3" id="KW-1185">Reference proteome</keyword>
<dbReference type="Gene3D" id="3.40.50.720">
    <property type="entry name" value="NAD(P)-binding Rossmann-like Domain"/>
    <property type="match status" value="1"/>
</dbReference>
<dbReference type="InterPro" id="IPR029903">
    <property type="entry name" value="RmlD-like-bd"/>
</dbReference>
<dbReference type="GO" id="GO:0006556">
    <property type="term" value="P:S-adenosylmethionine biosynthetic process"/>
    <property type="evidence" value="ECO:0007669"/>
    <property type="project" value="TreeGrafter"/>
</dbReference>
<dbReference type="Proteomes" id="UP000503462">
    <property type="component" value="Chromosome 1"/>
</dbReference>
<reference evidence="2 3" key="1">
    <citation type="journal article" date="2016" name="Sci. Rep.">
        <title>Peltaster fructicola genome reveals evolution from an invasive phytopathogen to an ectophytic parasite.</title>
        <authorList>
            <person name="Xu C."/>
            <person name="Chen H."/>
            <person name="Gleason M.L."/>
            <person name="Xu J.R."/>
            <person name="Liu H."/>
            <person name="Zhang R."/>
            <person name="Sun G."/>
        </authorList>
    </citation>
    <scope>NUCLEOTIDE SEQUENCE [LARGE SCALE GENOMIC DNA]</scope>
    <source>
        <strain evidence="2 3">LNHT1506</strain>
    </source>
</reference>
<dbReference type="PANTHER" id="PTHR10491">
    <property type="entry name" value="DTDP-4-DEHYDRORHAMNOSE REDUCTASE"/>
    <property type="match status" value="1"/>
</dbReference>
<gene>
    <name evidence="2" type="ORF">AMS68_000859</name>
</gene>
<name>A0A6H0XKS3_9PEZI</name>
<dbReference type="GO" id="GO:0048270">
    <property type="term" value="F:methionine adenosyltransferase regulator activity"/>
    <property type="evidence" value="ECO:0007669"/>
    <property type="project" value="TreeGrafter"/>
</dbReference>